<dbReference type="RefSeq" id="WP_034904374.1">
    <property type="nucleotide sequence ID" value="NZ_CAMLFL010000022.1"/>
</dbReference>
<dbReference type="Gene3D" id="3.10.129.10">
    <property type="entry name" value="Hotdog Thioesterase"/>
    <property type="match status" value="1"/>
</dbReference>
<dbReference type="Proteomes" id="UP000194968">
    <property type="component" value="Unassembled WGS sequence"/>
</dbReference>
<dbReference type="PIRSF" id="PIRSF030962">
    <property type="entry name" value="Dehydrase_ECs4332_prd"/>
    <property type="match status" value="1"/>
</dbReference>
<feature type="domain" description="ApeI dehydratase-like" evidence="1">
    <location>
        <begin position="13"/>
        <end position="101"/>
    </location>
</feature>
<protein>
    <recommendedName>
        <fullName evidence="1">ApeI dehydratase-like domain-containing protein</fullName>
    </recommendedName>
</protein>
<dbReference type="AlphaFoldDB" id="A0A242NUK2"/>
<gene>
    <name evidence="2" type="ORF">B6D06_06630</name>
</gene>
<proteinExistence type="predicted"/>
<evidence type="ECO:0000313" key="2">
    <source>
        <dbReference type="EMBL" id="OTQ49474.1"/>
    </source>
</evidence>
<organism evidence="2 3">
    <name type="scientific">Gilliamella apis</name>
    <dbReference type="NCBI Taxonomy" id="1970738"/>
    <lineage>
        <taxon>Bacteria</taxon>
        <taxon>Pseudomonadati</taxon>
        <taxon>Pseudomonadota</taxon>
        <taxon>Gammaproteobacteria</taxon>
        <taxon>Orbales</taxon>
        <taxon>Orbaceae</taxon>
        <taxon>Gilliamella</taxon>
    </lineage>
</organism>
<accession>A0A242NUK2</accession>
<dbReference type="InterPro" id="IPR054545">
    <property type="entry name" value="ApeI-like"/>
</dbReference>
<dbReference type="EMBL" id="NASK01000095">
    <property type="protein sequence ID" value="OTQ49474.1"/>
    <property type="molecule type" value="Genomic_DNA"/>
</dbReference>
<dbReference type="SUPFAM" id="SSF54637">
    <property type="entry name" value="Thioesterase/thiol ester dehydrase-isomerase"/>
    <property type="match status" value="1"/>
</dbReference>
<sequence>MKKELATEINIIKTETEANIEMTIPSDLFWFQGHFPTQPVLPGVTQLNWVISYAQKLFNSNLSISSIEVVKFQSPILPNDHLKLTLIWDKDTQKLKFTYSFITQYNNNKIASTGKLTLCQ</sequence>
<reference evidence="2 3" key="1">
    <citation type="submission" date="2017-03" db="EMBL/GenBank/DDBJ databases">
        <title>Comparative genomics of honeybee gut symbionts reveal geographically distinct and subgroup specific antibiotic resistance.</title>
        <authorList>
            <person name="Ludvigsen J."/>
            <person name="Porcellato D."/>
            <person name="Labee-Lund T.M."/>
            <person name="Amdam G.V."/>
            <person name="Rudi K."/>
        </authorList>
    </citation>
    <scope>NUCLEOTIDE SEQUENCE [LARGE SCALE GENOMIC DNA]</scope>
    <source>
        <strain evidence="2 3">A-4-12</strain>
    </source>
</reference>
<dbReference type="InterPro" id="IPR016962">
    <property type="entry name" value="Dehydrase_ECs4332_prd"/>
</dbReference>
<dbReference type="Pfam" id="PF22818">
    <property type="entry name" value="ApeI-like"/>
    <property type="match status" value="1"/>
</dbReference>
<name>A0A242NUK2_9GAMM</name>
<dbReference type="InterPro" id="IPR029069">
    <property type="entry name" value="HotDog_dom_sf"/>
</dbReference>
<evidence type="ECO:0000313" key="3">
    <source>
        <dbReference type="Proteomes" id="UP000194968"/>
    </source>
</evidence>
<evidence type="ECO:0000259" key="1">
    <source>
        <dbReference type="Pfam" id="PF22818"/>
    </source>
</evidence>
<dbReference type="GeneID" id="99745541"/>
<comment type="caution">
    <text evidence="2">The sequence shown here is derived from an EMBL/GenBank/DDBJ whole genome shotgun (WGS) entry which is preliminary data.</text>
</comment>
<dbReference type="OrthoDB" id="9812842at2"/>